<accession>A0A2P2PWI1</accession>
<sequence>MYNFPTTRICKRKDHPFTIRKKEGQKGHPDKAYFSFDCDKRPDRTKNGPTTNYLTALNTILGNRDLCSQVTCS</sequence>
<evidence type="ECO:0000313" key="1">
    <source>
        <dbReference type="EMBL" id="MBX59104.1"/>
    </source>
</evidence>
<dbReference type="AlphaFoldDB" id="A0A2P2PWI1"/>
<dbReference type="EMBL" id="GGEC01078620">
    <property type="protein sequence ID" value="MBX59104.1"/>
    <property type="molecule type" value="Transcribed_RNA"/>
</dbReference>
<name>A0A2P2PWI1_RHIMU</name>
<protein>
    <submittedName>
        <fullName evidence="1">Uncharacterized protein</fullName>
    </submittedName>
</protein>
<proteinExistence type="predicted"/>
<reference evidence="1" key="1">
    <citation type="submission" date="2018-02" db="EMBL/GenBank/DDBJ databases">
        <title>Rhizophora mucronata_Transcriptome.</title>
        <authorList>
            <person name="Meera S.P."/>
            <person name="Sreeshan A."/>
            <person name="Augustine A."/>
        </authorList>
    </citation>
    <scope>NUCLEOTIDE SEQUENCE</scope>
    <source>
        <tissue evidence="1">Leaf</tissue>
    </source>
</reference>
<organism evidence="1">
    <name type="scientific">Rhizophora mucronata</name>
    <name type="common">Asiatic mangrove</name>
    <dbReference type="NCBI Taxonomy" id="61149"/>
    <lineage>
        <taxon>Eukaryota</taxon>
        <taxon>Viridiplantae</taxon>
        <taxon>Streptophyta</taxon>
        <taxon>Embryophyta</taxon>
        <taxon>Tracheophyta</taxon>
        <taxon>Spermatophyta</taxon>
        <taxon>Magnoliopsida</taxon>
        <taxon>eudicotyledons</taxon>
        <taxon>Gunneridae</taxon>
        <taxon>Pentapetalae</taxon>
        <taxon>rosids</taxon>
        <taxon>fabids</taxon>
        <taxon>Malpighiales</taxon>
        <taxon>Rhizophoraceae</taxon>
        <taxon>Rhizophora</taxon>
    </lineage>
</organism>